<organism evidence="10 11">
    <name type="scientific">Nepenthes gracilis</name>
    <name type="common">Slender pitcher plant</name>
    <dbReference type="NCBI Taxonomy" id="150966"/>
    <lineage>
        <taxon>Eukaryota</taxon>
        <taxon>Viridiplantae</taxon>
        <taxon>Streptophyta</taxon>
        <taxon>Embryophyta</taxon>
        <taxon>Tracheophyta</taxon>
        <taxon>Spermatophyta</taxon>
        <taxon>Magnoliopsida</taxon>
        <taxon>eudicotyledons</taxon>
        <taxon>Gunneridae</taxon>
        <taxon>Pentapetalae</taxon>
        <taxon>Caryophyllales</taxon>
        <taxon>Nepenthaceae</taxon>
        <taxon>Nepenthes</taxon>
    </lineage>
</organism>
<keyword evidence="5" id="KW-0067">ATP-binding</keyword>
<keyword evidence="2" id="KW-0813">Transport</keyword>
<reference evidence="10" key="1">
    <citation type="submission" date="2023-05" db="EMBL/GenBank/DDBJ databases">
        <title>Nepenthes gracilis genome sequencing.</title>
        <authorList>
            <person name="Fukushima K."/>
        </authorList>
    </citation>
    <scope>NUCLEOTIDE SEQUENCE</scope>
    <source>
        <strain evidence="10">SING2019-196</strain>
    </source>
</reference>
<dbReference type="InterPro" id="IPR036640">
    <property type="entry name" value="ABC1_TM_sf"/>
</dbReference>
<dbReference type="PROSITE" id="PS50929">
    <property type="entry name" value="ABC_TM1F"/>
    <property type="match status" value="1"/>
</dbReference>
<gene>
    <name evidence="10" type="ORF">Nepgr_032485</name>
</gene>
<dbReference type="Gene3D" id="1.20.1560.10">
    <property type="entry name" value="ABC transporter type 1, transmembrane domain"/>
    <property type="match status" value="1"/>
</dbReference>
<evidence type="ECO:0000313" key="11">
    <source>
        <dbReference type="Proteomes" id="UP001279734"/>
    </source>
</evidence>
<dbReference type="Proteomes" id="UP001279734">
    <property type="component" value="Unassembled WGS sequence"/>
</dbReference>
<keyword evidence="6 8" id="KW-1133">Transmembrane helix</keyword>
<dbReference type="GO" id="GO:0005524">
    <property type="term" value="F:ATP binding"/>
    <property type="evidence" value="ECO:0007669"/>
    <property type="project" value="UniProtKB-KW"/>
</dbReference>
<evidence type="ECO:0000256" key="4">
    <source>
        <dbReference type="ARBA" id="ARBA00022741"/>
    </source>
</evidence>
<evidence type="ECO:0000256" key="5">
    <source>
        <dbReference type="ARBA" id="ARBA00022840"/>
    </source>
</evidence>
<dbReference type="EMBL" id="BSYO01000038">
    <property type="protein sequence ID" value="GMH30642.1"/>
    <property type="molecule type" value="Genomic_DNA"/>
</dbReference>
<name>A0AAD3Y5T0_NEPGR</name>
<evidence type="ECO:0000256" key="8">
    <source>
        <dbReference type="SAM" id="Phobius"/>
    </source>
</evidence>
<evidence type="ECO:0000259" key="9">
    <source>
        <dbReference type="PROSITE" id="PS50929"/>
    </source>
</evidence>
<dbReference type="InterPro" id="IPR044746">
    <property type="entry name" value="ABCC_6TM_D1"/>
</dbReference>
<dbReference type="GO" id="GO:0016020">
    <property type="term" value="C:membrane"/>
    <property type="evidence" value="ECO:0007669"/>
    <property type="project" value="UniProtKB-SubCell"/>
</dbReference>
<evidence type="ECO:0000256" key="1">
    <source>
        <dbReference type="ARBA" id="ARBA00004141"/>
    </source>
</evidence>
<comment type="subcellular location">
    <subcellularLocation>
        <location evidence="1">Membrane</location>
        <topology evidence="1">Multi-pass membrane protein</topology>
    </subcellularLocation>
</comment>
<evidence type="ECO:0000313" key="10">
    <source>
        <dbReference type="EMBL" id="GMH30642.1"/>
    </source>
</evidence>
<keyword evidence="7 8" id="KW-0472">Membrane</keyword>
<evidence type="ECO:0000256" key="6">
    <source>
        <dbReference type="ARBA" id="ARBA00022989"/>
    </source>
</evidence>
<dbReference type="AlphaFoldDB" id="A0AAD3Y5T0"/>
<evidence type="ECO:0000256" key="3">
    <source>
        <dbReference type="ARBA" id="ARBA00022692"/>
    </source>
</evidence>
<protein>
    <recommendedName>
        <fullName evidence="9">ABC transmembrane type-1 domain-containing protein</fullName>
    </recommendedName>
</protein>
<evidence type="ECO:0000256" key="2">
    <source>
        <dbReference type="ARBA" id="ARBA00022448"/>
    </source>
</evidence>
<feature type="transmembrane region" description="Helical" evidence="8">
    <location>
        <begin position="150"/>
        <end position="170"/>
    </location>
</feature>
<dbReference type="PANTHER" id="PTHR24223">
    <property type="entry name" value="ATP-BINDING CASSETTE SUB-FAMILY C"/>
    <property type="match status" value="1"/>
</dbReference>
<dbReference type="PANTHER" id="PTHR24223:SF181">
    <property type="entry name" value="ABC TRANSPORTER C FAMILY MEMBER 3"/>
    <property type="match status" value="1"/>
</dbReference>
<sequence>MIYNKGLTLSCQSKQGHSTGEILNFMSIDAQRVSDFSWYMNDPWMVIVQIALALLILYKNLELASISALVASIIVMLANSLLSTLLVNYQDKLMESKDKRMRATSEILKNMRIFKLQGWEMKFLSKIVELRNGEIGWLKKYLYTRAVTSFLFWGAPIFVSLATFGTYMFMGIPLELGKILSALATFQILQEPISKLPDTISMIIQTKVSLDKIASFLSLDDLQPDITERLPRANSDI</sequence>
<feature type="transmembrane region" description="Helical" evidence="8">
    <location>
        <begin position="68"/>
        <end position="89"/>
    </location>
</feature>
<dbReference type="CDD" id="cd18579">
    <property type="entry name" value="ABC_6TM_ABCC_D1"/>
    <property type="match status" value="1"/>
</dbReference>
<keyword evidence="4" id="KW-0547">Nucleotide-binding</keyword>
<dbReference type="SUPFAM" id="SSF90123">
    <property type="entry name" value="ABC transporter transmembrane region"/>
    <property type="match status" value="1"/>
</dbReference>
<accession>A0AAD3Y5T0</accession>
<feature type="transmembrane region" description="Helical" evidence="8">
    <location>
        <begin position="44"/>
        <end position="61"/>
    </location>
</feature>
<keyword evidence="11" id="KW-1185">Reference proteome</keyword>
<feature type="domain" description="ABC transmembrane type-1" evidence="9">
    <location>
        <begin position="1"/>
        <end position="205"/>
    </location>
</feature>
<dbReference type="Pfam" id="PF00664">
    <property type="entry name" value="ABC_membrane"/>
    <property type="match status" value="1"/>
</dbReference>
<comment type="caution">
    <text evidence="10">The sequence shown here is derived from an EMBL/GenBank/DDBJ whole genome shotgun (WGS) entry which is preliminary data.</text>
</comment>
<proteinExistence type="predicted"/>
<evidence type="ECO:0000256" key="7">
    <source>
        <dbReference type="ARBA" id="ARBA00023136"/>
    </source>
</evidence>
<dbReference type="InterPro" id="IPR011527">
    <property type="entry name" value="ABC1_TM_dom"/>
</dbReference>
<dbReference type="InterPro" id="IPR050173">
    <property type="entry name" value="ABC_transporter_C-like"/>
</dbReference>
<dbReference type="FunFam" id="1.20.1560.10:FF:000003">
    <property type="entry name" value="ABC transporter C family member 10"/>
    <property type="match status" value="1"/>
</dbReference>
<keyword evidence="3 8" id="KW-0812">Transmembrane</keyword>
<dbReference type="GO" id="GO:0140359">
    <property type="term" value="F:ABC-type transporter activity"/>
    <property type="evidence" value="ECO:0007669"/>
    <property type="project" value="InterPro"/>
</dbReference>